<feature type="compositionally biased region" description="Basic and acidic residues" evidence="1">
    <location>
        <begin position="44"/>
        <end position="53"/>
    </location>
</feature>
<proteinExistence type="predicted"/>
<feature type="region of interest" description="Disordered" evidence="1">
    <location>
        <begin position="1"/>
        <end position="72"/>
    </location>
</feature>
<dbReference type="OrthoDB" id="156426at2759"/>
<evidence type="ECO:0000313" key="2">
    <source>
        <dbReference type="EMBL" id="KAG7376833.1"/>
    </source>
</evidence>
<gene>
    <name evidence="2" type="ORF">PHYPSEUDO_012678</name>
</gene>
<evidence type="ECO:0000256" key="1">
    <source>
        <dbReference type="SAM" id="MobiDB-lite"/>
    </source>
</evidence>
<name>A0A8T1V928_9STRA</name>
<accession>A0A8T1V928</accession>
<comment type="caution">
    <text evidence="2">The sequence shown here is derived from an EMBL/GenBank/DDBJ whole genome shotgun (WGS) entry which is preliminary data.</text>
</comment>
<keyword evidence="3" id="KW-1185">Reference proteome</keyword>
<organism evidence="2 3">
    <name type="scientific">Phytophthora pseudosyringae</name>
    <dbReference type="NCBI Taxonomy" id="221518"/>
    <lineage>
        <taxon>Eukaryota</taxon>
        <taxon>Sar</taxon>
        <taxon>Stramenopiles</taxon>
        <taxon>Oomycota</taxon>
        <taxon>Peronosporomycetes</taxon>
        <taxon>Peronosporales</taxon>
        <taxon>Peronosporaceae</taxon>
        <taxon>Phytophthora</taxon>
    </lineage>
</organism>
<dbReference type="EMBL" id="JAGDFM010000616">
    <property type="protein sequence ID" value="KAG7376833.1"/>
    <property type="molecule type" value="Genomic_DNA"/>
</dbReference>
<reference evidence="2" key="1">
    <citation type="submission" date="2021-02" db="EMBL/GenBank/DDBJ databases">
        <authorList>
            <person name="Palmer J.M."/>
        </authorList>
    </citation>
    <scope>NUCLEOTIDE SEQUENCE</scope>
    <source>
        <strain evidence="2">SCRP734</strain>
    </source>
</reference>
<protein>
    <submittedName>
        <fullName evidence="2">Uncharacterized protein</fullName>
    </submittedName>
</protein>
<dbReference type="AlphaFoldDB" id="A0A8T1V928"/>
<dbReference type="Proteomes" id="UP000694044">
    <property type="component" value="Unassembled WGS sequence"/>
</dbReference>
<sequence>MHTISEMETPPKGRKPPTSASSKQMHARIKRQMEGDMDVEGNPEMERMGEEAPVHAAAIKPLVDDYDDEDLD</sequence>
<evidence type="ECO:0000313" key="3">
    <source>
        <dbReference type="Proteomes" id="UP000694044"/>
    </source>
</evidence>